<dbReference type="InterPro" id="IPR039261">
    <property type="entry name" value="FNR_nucleotide-bd"/>
</dbReference>
<dbReference type="PROSITE" id="PS01124">
    <property type="entry name" value="HTH_ARAC_FAMILY_2"/>
    <property type="match status" value="1"/>
</dbReference>
<dbReference type="OrthoDB" id="9805730at2"/>
<keyword evidence="2 5" id="KW-0238">DNA-binding</keyword>
<feature type="domain" description="HTH araC/xylS-type" evidence="4">
    <location>
        <begin position="252"/>
        <end position="350"/>
    </location>
</feature>
<keyword evidence="1" id="KW-0805">Transcription regulation</keyword>
<dbReference type="InterPro" id="IPR020449">
    <property type="entry name" value="Tscrpt_reg_AraC-type_HTH"/>
</dbReference>
<evidence type="ECO:0000313" key="5">
    <source>
        <dbReference type="EMBL" id="SEH25372.1"/>
    </source>
</evidence>
<evidence type="ECO:0000259" key="4">
    <source>
        <dbReference type="PROSITE" id="PS01124"/>
    </source>
</evidence>
<name>A0A1H6GRH1_MAGFU</name>
<protein>
    <submittedName>
        <fullName evidence="5">AraC-type DNA-binding protein</fullName>
    </submittedName>
</protein>
<accession>A0A1H6GRH1</accession>
<dbReference type="GO" id="GO:0005829">
    <property type="term" value="C:cytosol"/>
    <property type="evidence" value="ECO:0007669"/>
    <property type="project" value="TreeGrafter"/>
</dbReference>
<evidence type="ECO:0000256" key="2">
    <source>
        <dbReference type="ARBA" id="ARBA00023125"/>
    </source>
</evidence>
<keyword evidence="6" id="KW-1185">Reference proteome</keyword>
<dbReference type="SUPFAM" id="SSF52343">
    <property type="entry name" value="Ferredoxin reductase-like, C-terminal NADP-linked domain"/>
    <property type="match status" value="1"/>
</dbReference>
<evidence type="ECO:0000256" key="1">
    <source>
        <dbReference type="ARBA" id="ARBA00023015"/>
    </source>
</evidence>
<dbReference type="Gene3D" id="1.10.10.60">
    <property type="entry name" value="Homeodomain-like"/>
    <property type="match status" value="1"/>
</dbReference>
<reference evidence="6" key="1">
    <citation type="submission" date="2016-10" db="EMBL/GenBank/DDBJ databases">
        <authorList>
            <person name="Varghese N."/>
            <person name="Submissions S."/>
        </authorList>
    </citation>
    <scope>NUCLEOTIDE SEQUENCE [LARGE SCALE GENOMIC DNA]</scope>
    <source>
        <strain evidence="6">DSM 13234</strain>
    </source>
</reference>
<dbReference type="GO" id="GO:0003700">
    <property type="term" value="F:DNA-binding transcription factor activity"/>
    <property type="evidence" value="ECO:0007669"/>
    <property type="project" value="InterPro"/>
</dbReference>
<dbReference type="GO" id="GO:0000976">
    <property type="term" value="F:transcription cis-regulatory region binding"/>
    <property type="evidence" value="ECO:0007669"/>
    <property type="project" value="TreeGrafter"/>
</dbReference>
<dbReference type="Pfam" id="PF12833">
    <property type="entry name" value="HTH_18"/>
    <property type="match status" value="1"/>
</dbReference>
<sequence length="364" mass="40464">MASARAHHQQFPPSGCLENRQRNILAAAASGVARFILSHGGQADTVFSRAGVSEDCLGNPILALDLGAYCAMMELAAGETRHDNFGLWFGQQFQPHDLGLIGEIALASPTLGAAVENLATLFPFHQQATETRFVREGEMLRLEYRILDGRILERRQDAELTMGMFANVFRTCLGRDWAPEEVQFEHPQPLDWREHRTAFDAPVQFAQRTNCLVFRDRDLGRRMPGGDLARLTGLRAHLIALAGGTGITPFLDRVRAEIRSRLPEGAAHIEDVAEGLGLARWTLQRRLAEYGIAFSALAEEVRRDLAEHYVRQAHIPLSDLAFFLGYSELSAFTRAFSRWFGLSPSKAREVWRLGGDTTATLPGL</sequence>
<evidence type="ECO:0000256" key="3">
    <source>
        <dbReference type="ARBA" id="ARBA00023163"/>
    </source>
</evidence>
<dbReference type="PRINTS" id="PR00032">
    <property type="entry name" value="HTHARAC"/>
</dbReference>
<dbReference type="InterPro" id="IPR032687">
    <property type="entry name" value="AraC-type_N"/>
</dbReference>
<dbReference type="AlphaFoldDB" id="A0A1H6GRH1"/>
<dbReference type="PANTHER" id="PTHR47894:SF4">
    <property type="entry name" value="HTH-TYPE TRANSCRIPTIONAL REGULATOR GADX"/>
    <property type="match status" value="1"/>
</dbReference>
<dbReference type="InterPro" id="IPR009057">
    <property type="entry name" value="Homeodomain-like_sf"/>
</dbReference>
<gene>
    <name evidence="5" type="ORF">SAMN04244559_00186</name>
</gene>
<proteinExistence type="predicted"/>
<dbReference type="EMBL" id="FNWO01000001">
    <property type="protein sequence ID" value="SEH25372.1"/>
    <property type="molecule type" value="Genomic_DNA"/>
</dbReference>
<evidence type="ECO:0000313" key="6">
    <source>
        <dbReference type="Proteomes" id="UP000182983"/>
    </source>
</evidence>
<dbReference type="Proteomes" id="UP000182983">
    <property type="component" value="Unassembled WGS sequence"/>
</dbReference>
<dbReference type="InterPro" id="IPR018060">
    <property type="entry name" value="HTH_AraC"/>
</dbReference>
<dbReference type="PANTHER" id="PTHR47894">
    <property type="entry name" value="HTH-TYPE TRANSCRIPTIONAL REGULATOR GADX"/>
    <property type="match status" value="1"/>
</dbReference>
<dbReference type="Pfam" id="PF12625">
    <property type="entry name" value="Arabinose_bd"/>
    <property type="match status" value="1"/>
</dbReference>
<dbReference type="SMART" id="SM00342">
    <property type="entry name" value="HTH_ARAC"/>
    <property type="match status" value="1"/>
</dbReference>
<organism evidence="5 6">
    <name type="scientific">Magnetospirillum fulvum</name>
    <name type="common">Rhodospirillum fulvum</name>
    <dbReference type="NCBI Taxonomy" id="1082"/>
    <lineage>
        <taxon>Bacteria</taxon>
        <taxon>Pseudomonadati</taxon>
        <taxon>Pseudomonadota</taxon>
        <taxon>Alphaproteobacteria</taxon>
        <taxon>Rhodospirillales</taxon>
        <taxon>Rhodospirillaceae</taxon>
        <taxon>Magnetospirillum</taxon>
    </lineage>
</organism>
<keyword evidence="3" id="KW-0804">Transcription</keyword>
<dbReference type="SUPFAM" id="SSF46689">
    <property type="entry name" value="Homeodomain-like"/>
    <property type="match status" value="1"/>
</dbReference>